<evidence type="ECO:0000313" key="2">
    <source>
        <dbReference type="Proteomes" id="UP000198546"/>
    </source>
</evidence>
<gene>
    <name evidence="1" type="ORF">SAMN04489747_0069</name>
</gene>
<dbReference type="STRING" id="675864.SAMN04489747_0069"/>
<evidence type="ECO:0008006" key="3">
    <source>
        <dbReference type="Google" id="ProtNLM"/>
    </source>
</evidence>
<keyword evidence="2" id="KW-1185">Reference proteome</keyword>
<reference evidence="1 2" key="1">
    <citation type="submission" date="2016-10" db="EMBL/GenBank/DDBJ databases">
        <authorList>
            <person name="de Groot N.N."/>
        </authorList>
    </citation>
    <scope>NUCLEOTIDE SEQUENCE [LARGE SCALE GENOMIC DNA]</scope>
    <source>
        <strain evidence="1 2">MON 2.2</strain>
    </source>
</reference>
<dbReference type="EMBL" id="LT629688">
    <property type="protein sequence ID" value="SDD05913.1"/>
    <property type="molecule type" value="Genomic_DNA"/>
</dbReference>
<sequence>MILRLWSGWTTPGGAADYDELLDREVAPQILRRDLPGLERFEVWRRVEEEEGAEPEFLTAMWFSDVASVRAFTGGDPHASVVPPRARERLARFDTRSRHYELRRRHR</sequence>
<organism evidence="1 2">
    <name type="scientific">Auraticoccus monumenti</name>
    <dbReference type="NCBI Taxonomy" id="675864"/>
    <lineage>
        <taxon>Bacteria</taxon>
        <taxon>Bacillati</taxon>
        <taxon>Actinomycetota</taxon>
        <taxon>Actinomycetes</taxon>
        <taxon>Propionibacteriales</taxon>
        <taxon>Propionibacteriaceae</taxon>
        <taxon>Auraticoccus</taxon>
    </lineage>
</organism>
<dbReference type="RefSeq" id="WP_090589540.1">
    <property type="nucleotide sequence ID" value="NZ_LT629688.1"/>
</dbReference>
<dbReference type="AlphaFoldDB" id="A0A1G6RNE3"/>
<proteinExistence type="predicted"/>
<protein>
    <recommendedName>
        <fullName evidence="3">Antibiotic biosynthesis monooxygenase</fullName>
    </recommendedName>
</protein>
<name>A0A1G6RNE3_9ACTN</name>
<accession>A0A1G6RNE3</accession>
<dbReference type="OrthoDB" id="7210869at2"/>
<dbReference type="Proteomes" id="UP000198546">
    <property type="component" value="Chromosome i"/>
</dbReference>
<evidence type="ECO:0000313" key="1">
    <source>
        <dbReference type="EMBL" id="SDD05913.1"/>
    </source>
</evidence>